<proteinExistence type="predicted"/>
<comment type="caution">
    <text evidence="1">The sequence shown here is derived from an EMBL/GenBank/DDBJ whole genome shotgun (WGS) entry which is preliminary data.</text>
</comment>
<dbReference type="Proteomes" id="UP001220256">
    <property type="component" value="Unassembled WGS sequence"/>
</dbReference>
<dbReference type="EMBL" id="JAPVEB010000010">
    <property type="protein sequence ID" value="KAJ5256422.1"/>
    <property type="molecule type" value="Genomic_DNA"/>
</dbReference>
<reference evidence="1 2" key="1">
    <citation type="journal article" date="2023" name="IMA Fungus">
        <title>Comparative genomic study of the Penicillium genus elucidates a diverse pangenome and 15 lateral gene transfer events.</title>
        <authorList>
            <person name="Petersen C."/>
            <person name="Sorensen T."/>
            <person name="Nielsen M.R."/>
            <person name="Sondergaard T.E."/>
            <person name="Sorensen J.L."/>
            <person name="Fitzpatrick D.A."/>
            <person name="Frisvad J.C."/>
            <person name="Nielsen K.L."/>
        </authorList>
    </citation>
    <scope>NUCLEOTIDE SEQUENCE [LARGE SCALE GENOMIC DNA]</scope>
    <source>
        <strain evidence="1 2">IBT 3361</strain>
    </source>
</reference>
<keyword evidence="2" id="KW-1185">Reference proteome</keyword>
<evidence type="ECO:0000313" key="2">
    <source>
        <dbReference type="Proteomes" id="UP001220256"/>
    </source>
</evidence>
<gene>
    <name evidence="1" type="ORF">N7505_011573</name>
</gene>
<name>A0ABQ8W7I0_PENCH</name>
<organism evidence="1 2">
    <name type="scientific">Penicillium chrysogenum</name>
    <name type="common">Penicillium notatum</name>
    <dbReference type="NCBI Taxonomy" id="5076"/>
    <lineage>
        <taxon>Eukaryota</taxon>
        <taxon>Fungi</taxon>
        <taxon>Dikarya</taxon>
        <taxon>Ascomycota</taxon>
        <taxon>Pezizomycotina</taxon>
        <taxon>Eurotiomycetes</taxon>
        <taxon>Eurotiomycetidae</taxon>
        <taxon>Eurotiales</taxon>
        <taxon>Aspergillaceae</taxon>
        <taxon>Penicillium</taxon>
        <taxon>Penicillium chrysogenum species complex</taxon>
    </lineage>
</organism>
<accession>A0ABQ8W7I0</accession>
<protein>
    <submittedName>
        <fullName evidence="1">Uncharacterized protein</fullName>
    </submittedName>
</protein>
<evidence type="ECO:0000313" key="1">
    <source>
        <dbReference type="EMBL" id="KAJ5256422.1"/>
    </source>
</evidence>
<sequence length="90" mass="10456">MPERRLQDKLPLAIASWRSETAFLGMDILEAKSFDFRSYHLAIHRKARWHCKCAEILRMCCPALAHTHEQRTDGYFNTTDVLLKYGGSDD</sequence>